<accession>A0A162J735</accession>
<gene>
    <name evidence="1" type="ORF">A2J07_00545</name>
</gene>
<sequence length="105" mass="12347">MKPRIKKRPTPYEMYLKRFELVTNGKSLWNADETILKLLISLLRNYLNVAGDQFKMSKEEKETIKSIISSFQEYMNNNNFKGEVLKAKIEEAFTKLGKILPTLWT</sequence>
<dbReference type="Proteomes" id="UP000075816">
    <property type="component" value="Unassembled WGS sequence"/>
</dbReference>
<reference evidence="1 2" key="1">
    <citation type="submission" date="2016-03" db="EMBL/GenBank/DDBJ databases">
        <title>Comparative genomics of human isolates of Fusobacterium necrophorum.</title>
        <authorList>
            <person name="Jensen A."/>
            <person name="Bank S."/>
            <person name="Andersen P.S."/>
            <person name="Kristensen L.H."/>
            <person name="Prag J."/>
        </authorList>
    </citation>
    <scope>NUCLEOTIDE SEQUENCE [LARGE SCALE GENOMIC DNA]</scope>
    <source>
        <strain evidence="1 2">LS_1264</strain>
    </source>
</reference>
<protein>
    <submittedName>
        <fullName evidence="1">Uncharacterized protein</fullName>
    </submittedName>
</protein>
<proteinExistence type="predicted"/>
<organism evidence="1 2">
    <name type="scientific">Fusobacterium necrophorum subsp. funduliforme</name>
    <dbReference type="NCBI Taxonomy" id="143387"/>
    <lineage>
        <taxon>Bacteria</taxon>
        <taxon>Fusobacteriati</taxon>
        <taxon>Fusobacteriota</taxon>
        <taxon>Fusobacteriia</taxon>
        <taxon>Fusobacteriales</taxon>
        <taxon>Fusobacteriaceae</taxon>
        <taxon>Fusobacterium</taxon>
    </lineage>
</organism>
<dbReference type="AlphaFoldDB" id="A0A162J735"/>
<name>A0A162J735_9FUSO</name>
<dbReference type="RefSeq" id="WP_062680759.1">
    <property type="nucleotide sequence ID" value="NZ_CAXOUF010000029.1"/>
</dbReference>
<dbReference type="EMBL" id="LVEA01000001">
    <property type="protein sequence ID" value="KYL05256.1"/>
    <property type="molecule type" value="Genomic_DNA"/>
</dbReference>
<comment type="caution">
    <text evidence="1">The sequence shown here is derived from an EMBL/GenBank/DDBJ whole genome shotgun (WGS) entry which is preliminary data.</text>
</comment>
<evidence type="ECO:0000313" key="2">
    <source>
        <dbReference type="Proteomes" id="UP000075816"/>
    </source>
</evidence>
<evidence type="ECO:0000313" key="1">
    <source>
        <dbReference type="EMBL" id="KYL05256.1"/>
    </source>
</evidence>